<keyword evidence="5" id="KW-0418">Kinase</keyword>
<feature type="domain" description="Aminoglycoside phosphotransferase" evidence="10">
    <location>
        <begin position="38"/>
        <end position="267"/>
    </location>
</feature>
<evidence type="ECO:0000313" key="11">
    <source>
        <dbReference type="EMBL" id="KAK9506407.1"/>
    </source>
</evidence>
<gene>
    <name evidence="11" type="ORF">O3M35_008358</name>
</gene>
<keyword evidence="12" id="KW-1185">Reference proteome</keyword>
<dbReference type="Proteomes" id="UP001461498">
    <property type="component" value="Unassembled WGS sequence"/>
</dbReference>
<protein>
    <recommendedName>
        <fullName evidence="9">Hydroxylysine kinase</fullName>
        <ecNumber evidence="8">2.7.1.81</ecNumber>
    </recommendedName>
</protein>
<comment type="similarity">
    <text evidence="2">Belongs to the aminoglycoside phosphotransferase family.</text>
</comment>
<evidence type="ECO:0000256" key="7">
    <source>
        <dbReference type="ARBA" id="ARBA00037368"/>
    </source>
</evidence>
<evidence type="ECO:0000256" key="2">
    <source>
        <dbReference type="ARBA" id="ARBA00006219"/>
    </source>
</evidence>
<dbReference type="EMBL" id="JAPXFL010000005">
    <property type="protein sequence ID" value="KAK9506407.1"/>
    <property type="molecule type" value="Genomic_DNA"/>
</dbReference>
<evidence type="ECO:0000256" key="4">
    <source>
        <dbReference type="ARBA" id="ARBA00022679"/>
    </source>
</evidence>
<comment type="catalytic activity">
    <reaction evidence="6">
        <text>(5R)-5-hydroxy-L-lysine + GTP = (5R)-5-phosphooxy-L-lysine + GDP + H(+)</text>
        <dbReference type="Rhea" id="RHEA:19049"/>
        <dbReference type="ChEBI" id="CHEBI:15378"/>
        <dbReference type="ChEBI" id="CHEBI:37565"/>
        <dbReference type="ChEBI" id="CHEBI:57882"/>
        <dbReference type="ChEBI" id="CHEBI:58189"/>
        <dbReference type="ChEBI" id="CHEBI:58357"/>
        <dbReference type="EC" id="2.7.1.81"/>
    </reaction>
</comment>
<keyword evidence="4" id="KW-0808">Transferase</keyword>
<organism evidence="11 12">
    <name type="scientific">Rhynocoris fuscipes</name>
    <dbReference type="NCBI Taxonomy" id="488301"/>
    <lineage>
        <taxon>Eukaryota</taxon>
        <taxon>Metazoa</taxon>
        <taxon>Ecdysozoa</taxon>
        <taxon>Arthropoda</taxon>
        <taxon>Hexapoda</taxon>
        <taxon>Insecta</taxon>
        <taxon>Pterygota</taxon>
        <taxon>Neoptera</taxon>
        <taxon>Paraneoptera</taxon>
        <taxon>Hemiptera</taxon>
        <taxon>Heteroptera</taxon>
        <taxon>Panheteroptera</taxon>
        <taxon>Cimicomorpha</taxon>
        <taxon>Reduviidae</taxon>
        <taxon>Harpactorinae</taxon>
        <taxon>Harpactorini</taxon>
        <taxon>Rhynocoris</taxon>
    </lineage>
</organism>
<evidence type="ECO:0000256" key="9">
    <source>
        <dbReference type="ARBA" id="ARBA00040505"/>
    </source>
</evidence>
<dbReference type="GO" id="GO:0005737">
    <property type="term" value="C:cytoplasm"/>
    <property type="evidence" value="ECO:0007669"/>
    <property type="project" value="UniProtKB-SubCell"/>
</dbReference>
<comment type="caution">
    <text evidence="11">The sequence shown here is derived from an EMBL/GenBank/DDBJ whole genome shotgun (WGS) entry which is preliminary data.</text>
</comment>
<dbReference type="InterPro" id="IPR002575">
    <property type="entry name" value="Aminoglycoside_PTrfase"/>
</dbReference>
<dbReference type="EC" id="2.7.1.81" evidence="8"/>
<evidence type="ECO:0000256" key="1">
    <source>
        <dbReference type="ARBA" id="ARBA00004496"/>
    </source>
</evidence>
<dbReference type="InterPro" id="IPR050249">
    <property type="entry name" value="Pseudomonas-type_ThrB"/>
</dbReference>
<name>A0AAW1D790_9HEMI</name>
<keyword evidence="3" id="KW-0963">Cytoplasm</keyword>
<proteinExistence type="inferred from homology"/>
<comment type="function">
    <text evidence="7">Catalyzes the GTP-dependent phosphorylation of 5-hydroxy-L-lysine.</text>
</comment>
<comment type="subcellular location">
    <subcellularLocation>
        <location evidence="1">Cytoplasm</location>
    </subcellularLocation>
</comment>
<dbReference type="Pfam" id="PF01636">
    <property type="entry name" value="APH"/>
    <property type="match status" value="1"/>
</dbReference>
<evidence type="ECO:0000256" key="8">
    <source>
        <dbReference type="ARBA" id="ARBA00038873"/>
    </source>
</evidence>
<accession>A0AAW1D790</accession>
<evidence type="ECO:0000259" key="10">
    <source>
        <dbReference type="Pfam" id="PF01636"/>
    </source>
</evidence>
<evidence type="ECO:0000313" key="12">
    <source>
        <dbReference type="Proteomes" id="UP001461498"/>
    </source>
</evidence>
<evidence type="ECO:0000256" key="6">
    <source>
        <dbReference type="ARBA" id="ARBA00036820"/>
    </source>
</evidence>
<dbReference type="PANTHER" id="PTHR21064:SF1">
    <property type="entry name" value="HYDROXYLYSINE KINASE"/>
    <property type="match status" value="1"/>
</dbReference>
<evidence type="ECO:0000256" key="5">
    <source>
        <dbReference type="ARBA" id="ARBA00022777"/>
    </source>
</evidence>
<dbReference type="PANTHER" id="PTHR21064">
    <property type="entry name" value="AMINOGLYCOSIDE PHOSPHOTRANSFERASE DOMAIN-CONTAINING PROTEIN-RELATED"/>
    <property type="match status" value="1"/>
</dbReference>
<dbReference type="AlphaFoldDB" id="A0AAW1D790"/>
<dbReference type="SUPFAM" id="SSF56112">
    <property type="entry name" value="Protein kinase-like (PK-like)"/>
    <property type="match status" value="1"/>
</dbReference>
<evidence type="ECO:0000256" key="3">
    <source>
        <dbReference type="ARBA" id="ARBA00022490"/>
    </source>
</evidence>
<sequence length="336" mass="38832">MDEARTLVEKKYGLIVTNIEEMSGYDDRNYKIETKHSTDNPNIEIIWPHGYVLKIINYDDSTNTKLIDARNCLMLHLKNNKINVPIPVLNKEGQSYSLEEFKNTPGKLHAIVLLTFLPGSTLADNKHSSQLYKNIGKYLAETNIALENFHHEAYNEYKSSLWCLENVYKIRKCFYVVKDKQQLAIVEQHLNNFEQKVLPIISTLEKGQIHGDFNIHNILVEGEEIKALLDFGDSYKTAYLFEIAICICYMIMHAKDICAGGDIITGYLKRRELTDVEKSLIKICVCARLCQSLVLGLHFYETYKSNYVLSSQENGWYILNKLTACDEETIKRLWKL</sequence>
<dbReference type="Gene3D" id="3.90.1200.10">
    <property type="match status" value="1"/>
</dbReference>
<dbReference type="InterPro" id="IPR011009">
    <property type="entry name" value="Kinase-like_dom_sf"/>
</dbReference>
<reference evidence="11 12" key="1">
    <citation type="submission" date="2022-12" db="EMBL/GenBank/DDBJ databases">
        <title>Chromosome-level genome assembly of true bugs.</title>
        <authorList>
            <person name="Ma L."/>
            <person name="Li H."/>
        </authorList>
    </citation>
    <scope>NUCLEOTIDE SEQUENCE [LARGE SCALE GENOMIC DNA]</scope>
    <source>
        <strain evidence="11">Lab_2022b</strain>
    </source>
</reference>
<dbReference type="Gene3D" id="3.30.200.20">
    <property type="entry name" value="Phosphorylase Kinase, domain 1"/>
    <property type="match status" value="1"/>
</dbReference>
<dbReference type="GO" id="GO:0047992">
    <property type="term" value="F:hydroxylysine kinase activity"/>
    <property type="evidence" value="ECO:0007669"/>
    <property type="project" value="UniProtKB-EC"/>
</dbReference>